<keyword evidence="1" id="KW-0812">Transmembrane</keyword>
<keyword evidence="3" id="KW-1185">Reference proteome</keyword>
<dbReference type="EMBL" id="JACHJB010000001">
    <property type="protein sequence ID" value="MBB6344651.1"/>
    <property type="molecule type" value="Genomic_DNA"/>
</dbReference>
<reference evidence="2 3" key="1">
    <citation type="submission" date="2020-08" db="EMBL/GenBank/DDBJ databases">
        <title>Sequencing the genomes of 1000 actinobacteria strains.</title>
        <authorList>
            <person name="Klenk H.-P."/>
        </authorList>
    </citation>
    <scope>NUCLEOTIDE SEQUENCE [LARGE SCALE GENOMIC DNA]</scope>
    <source>
        <strain evidence="2 3">DSM 45913</strain>
    </source>
</reference>
<evidence type="ECO:0000256" key="1">
    <source>
        <dbReference type="SAM" id="Phobius"/>
    </source>
</evidence>
<feature type="transmembrane region" description="Helical" evidence="1">
    <location>
        <begin position="171"/>
        <end position="191"/>
    </location>
</feature>
<organism evidence="2 3">
    <name type="scientific">Nonomuraea muscovyensis</name>
    <dbReference type="NCBI Taxonomy" id="1124761"/>
    <lineage>
        <taxon>Bacteria</taxon>
        <taxon>Bacillati</taxon>
        <taxon>Actinomycetota</taxon>
        <taxon>Actinomycetes</taxon>
        <taxon>Streptosporangiales</taxon>
        <taxon>Streptosporangiaceae</taxon>
        <taxon>Nonomuraea</taxon>
    </lineage>
</organism>
<dbReference type="RefSeq" id="WP_185082740.1">
    <property type="nucleotide sequence ID" value="NZ_JACHJB010000001.1"/>
</dbReference>
<keyword evidence="1" id="KW-0472">Membrane</keyword>
<feature type="transmembrane region" description="Helical" evidence="1">
    <location>
        <begin position="143"/>
        <end position="164"/>
    </location>
</feature>
<comment type="caution">
    <text evidence="2">The sequence shown here is derived from an EMBL/GenBank/DDBJ whole genome shotgun (WGS) entry which is preliminary data.</text>
</comment>
<dbReference type="PANTHER" id="PTHR37305:SF1">
    <property type="entry name" value="MEMBRANE PROTEIN"/>
    <property type="match status" value="1"/>
</dbReference>
<feature type="transmembrane region" description="Helical" evidence="1">
    <location>
        <begin position="228"/>
        <end position="249"/>
    </location>
</feature>
<evidence type="ECO:0008006" key="4">
    <source>
        <dbReference type="Google" id="ProtNLM"/>
    </source>
</evidence>
<dbReference type="PANTHER" id="PTHR37305">
    <property type="entry name" value="INTEGRAL MEMBRANE PROTEIN-RELATED"/>
    <property type="match status" value="1"/>
</dbReference>
<gene>
    <name evidence="2" type="ORF">FHU36_001160</name>
</gene>
<evidence type="ECO:0000313" key="2">
    <source>
        <dbReference type="EMBL" id="MBB6344651.1"/>
    </source>
</evidence>
<feature type="transmembrane region" description="Helical" evidence="1">
    <location>
        <begin position="21"/>
        <end position="38"/>
    </location>
</feature>
<dbReference type="Proteomes" id="UP000583800">
    <property type="component" value="Unassembled WGS sequence"/>
</dbReference>
<keyword evidence="1" id="KW-1133">Transmembrane helix</keyword>
<evidence type="ECO:0000313" key="3">
    <source>
        <dbReference type="Proteomes" id="UP000583800"/>
    </source>
</evidence>
<dbReference type="Pfam" id="PF12730">
    <property type="entry name" value="ABC2_membrane_4"/>
    <property type="match status" value="1"/>
</dbReference>
<dbReference type="AlphaFoldDB" id="A0A7X0C018"/>
<feature type="transmembrane region" description="Helical" evidence="1">
    <location>
        <begin position="58"/>
        <end position="76"/>
    </location>
</feature>
<proteinExistence type="predicted"/>
<feature type="transmembrane region" description="Helical" evidence="1">
    <location>
        <begin position="97"/>
        <end position="123"/>
    </location>
</feature>
<sequence length="254" mass="26391">MRAVVSSEWLKLRSVTSTYRAVGVAALMVVLGAVWTLYVGGLADERGSIRAAAPEEGFLPLLQTSLALIGVLAITSEQATGMVRSSLVVVPRRGVLFAAKAAVVGAVTFAGAVAILLITYVTSRLIAGDRLLGFNQSSLAADLPTLLASGLSVAVLALVGLGLGCATRSTAAGIVSVVSLLFVLPGIANYLPAPWNTRVATFMLPNLVPQIADERLSRRLGDGLLPPWVALAVLISYAAVALPVALYLFKKRDA</sequence>
<name>A0A7X0C018_9ACTN</name>
<accession>A0A7X0C018</accession>
<protein>
    <recommendedName>
        <fullName evidence="4">ABC transporter permease</fullName>
    </recommendedName>
</protein>